<dbReference type="PANTHER" id="PTHR12106:SF27">
    <property type="entry name" value="SORTILIN-RELATED RECEPTOR"/>
    <property type="match status" value="1"/>
</dbReference>
<dbReference type="Gene3D" id="2.130.10.10">
    <property type="entry name" value="YVTN repeat-like/Quinoprotein amine dehydrogenase"/>
    <property type="match status" value="4"/>
</dbReference>
<dbReference type="Proteomes" id="UP000198846">
    <property type="component" value="Unassembled WGS sequence"/>
</dbReference>
<accession>A0A1H3VTH9</accession>
<feature type="chain" id="PRO_5011702346" evidence="1">
    <location>
        <begin position="20"/>
        <end position="950"/>
    </location>
</feature>
<proteinExistence type="predicted"/>
<keyword evidence="3" id="KW-1185">Reference proteome</keyword>
<dbReference type="PANTHER" id="PTHR12106">
    <property type="entry name" value="SORTILIN RELATED"/>
    <property type="match status" value="1"/>
</dbReference>
<name>A0A1H3VTH9_BIZPA</name>
<dbReference type="InterPro" id="IPR015943">
    <property type="entry name" value="WD40/YVTN_repeat-like_dom_sf"/>
</dbReference>
<evidence type="ECO:0000313" key="3">
    <source>
        <dbReference type="Proteomes" id="UP000198846"/>
    </source>
</evidence>
<dbReference type="STRING" id="283786.SAMN04487990_10228"/>
<dbReference type="RefSeq" id="WP_092131430.1">
    <property type="nucleotide sequence ID" value="NZ_FNQK01000002.1"/>
</dbReference>
<dbReference type="AlphaFoldDB" id="A0A1H3VTH9"/>
<dbReference type="InterPro" id="IPR036278">
    <property type="entry name" value="Sialidase_sf"/>
</dbReference>
<sequence>MLFRLCIAFLLAVSFRVSAQQPSTAPEAVQEALIQKEKGQQSSLVKNLPFESIGPKVMSGRVVDIEVNPENTSEFYVGYASGGVWYTKNNGASFNPILDSAPTQNVGDIAVDWPTKTIWVGTGENNSSRSSYAGIGILKSTDQGQTWQNMGLKDSHHIGRIIIDPKNPETVIVGVAGHLYSTNTERGIYKTTDGGGTWEQKLFINDSTGIIDIDHAPNNPDVLYASSWTRDRKAWNFNGSGLGSAIYKSSDAGEHWTKISTETSGFPTHDGVGRIGLAVFSESVIYALLDNQHRRPAEDASIGNNSFNTMGPQAMPGEDFLKLSDKKINAFLKTNGFHEKYRAENVKQIIRSGLAEPSELADFLKSTNAMLFETPVIGAEVYKSSDGGQTWKKTHDHYIDDLYYSYGYYFGEIRVDLQNENGIYILGVPILKSKDGGKTFTSISKENVHADHQALWVNPNKEGHLIDGNDGGLNMSYDDGETWEKLNVNAVGQFYAINVDNQSPYNVYGGLQDNGVWFGPHNAKHDRSWNQSGRYPWESIMGGDGMKIEIDNRNANIIYTGYQFGNYFRLDRDAKSQTYIQPKPKPKPEADAAPYRFNWQTPILLSKHNQDILYFGANKLLRSLNQGSDWEVISPDLTQGGKTGNVAYGTLTTLSESPFQFGLLYAGSDDGLIHVSKNGGATWERISDALPRNLWVSRVVASKHKKERVYVTLNGYRWDDFNSYVYVSENYGETWKSIESSLPNAAVNVIVEDENSDAILYLGTDNGAYMSFSNGASWEAFVQGLPAVAVHDMVIHKESNDLLLATHGRSIYKTNVQHLYKMAADSLEGEVKIFPLKTIKHSSRWGDSYSQWSNTLEPELEIELYAKEGGVKTIRIASEDGKTLKTLSKTVDKGYNKLTYDLTISEKIRNKLVKKDKSLSIEKAKNNSYYLPKGVYSVIIGDYKSSFIIE</sequence>
<dbReference type="InterPro" id="IPR050310">
    <property type="entry name" value="VPS10-sortilin"/>
</dbReference>
<reference evidence="2 3" key="1">
    <citation type="submission" date="2016-10" db="EMBL/GenBank/DDBJ databases">
        <authorList>
            <person name="de Groot N.N."/>
        </authorList>
    </citation>
    <scope>NUCLEOTIDE SEQUENCE [LARGE SCALE GENOMIC DNA]</scope>
    <source>
        <strain evidence="2 3">DSM 23842</strain>
    </source>
</reference>
<dbReference type="OrthoDB" id="9757809at2"/>
<dbReference type="SUPFAM" id="SSF50939">
    <property type="entry name" value="Sialidases"/>
    <property type="match status" value="2"/>
</dbReference>
<evidence type="ECO:0000256" key="1">
    <source>
        <dbReference type="SAM" id="SignalP"/>
    </source>
</evidence>
<organism evidence="2 3">
    <name type="scientific">Bizionia paragorgiae</name>
    <dbReference type="NCBI Taxonomy" id="283786"/>
    <lineage>
        <taxon>Bacteria</taxon>
        <taxon>Pseudomonadati</taxon>
        <taxon>Bacteroidota</taxon>
        <taxon>Flavobacteriia</taxon>
        <taxon>Flavobacteriales</taxon>
        <taxon>Flavobacteriaceae</taxon>
        <taxon>Bizionia</taxon>
    </lineage>
</organism>
<dbReference type="EMBL" id="FNQK01000002">
    <property type="protein sequence ID" value="SDZ78123.1"/>
    <property type="molecule type" value="Genomic_DNA"/>
</dbReference>
<keyword evidence="1" id="KW-0732">Signal</keyword>
<evidence type="ECO:0000313" key="2">
    <source>
        <dbReference type="EMBL" id="SDZ78123.1"/>
    </source>
</evidence>
<protein>
    <submittedName>
        <fullName evidence="2">Uncharacterized protein</fullName>
    </submittedName>
</protein>
<feature type="signal peptide" evidence="1">
    <location>
        <begin position="1"/>
        <end position="19"/>
    </location>
</feature>
<dbReference type="CDD" id="cd15482">
    <property type="entry name" value="Sialidase_non-viral"/>
    <property type="match status" value="2"/>
</dbReference>
<gene>
    <name evidence="2" type="ORF">SAMN04487990_10228</name>
</gene>